<sequence length="278" mass="30572">RRLFRQARHGRCELRRSAAEARPRRRGSGHIRHPPRAPRNRRRGRGHRDSHAVDRRRARVSRPASRRSGKGSPGAPVHAVDPPDSAPTWAVPRDPSPGEFGRRIKMLRLSRGLTLKDLEERGGISATHVSEIERGKASPTVGALGRIALALGTRPATLLDPLVLPEVSAMRAEERESRQMQWGSARLAPVSDPVRGAELSALILTLPVGRAPALMHSHEGEEWATVLSGVAEIRVEDEPFVLREGESLHFRSHRPHAYSNPASAPAVLLIASRPRLAL</sequence>
<evidence type="ECO:0000313" key="4">
    <source>
        <dbReference type="EMBL" id="TMQ56012.1"/>
    </source>
</evidence>
<dbReference type="Gene3D" id="1.10.260.40">
    <property type="entry name" value="lambda repressor-like DNA-binding domains"/>
    <property type="match status" value="1"/>
</dbReference>
<dbReference type="GO" id="GO:0003700">
    <property type="term" value="F:DNA-binding transcription factor activity"/>
    <property type="evidence" value="ECO:0007669"/>
    <property type="project" value="TreeGrafter"/>
</dbReference>
<feature type="compositionally biased region" description="Basic and acidic residues" evidence="2">
    <location>
        <begin position="10"/>
        <end position="22"/>
    </location>
</feature>
<dbReference type="PANTHER" id="PTHR46797">
    <property type="entry name" value="HTH-TYPE TRANSCRIPTIONAL REGULATOR"/>
    <property type="match status" value="1"/>
</dbReference>
<dbReference type="PANTHER" id="PTHR46797:SF1">
    <property type="entry name" value="METHYLPHOSPHONATE SYNTHASE"/>
    <property type="match status" value="1"/>
</dbReference>
<dbReference type="Pfam" id="PF01381">
    <property type="entry name" value="HTH_3"/>
    <property type="match status" value="1"/>
</dbReference>
<organism evidence="4 5">
    <name type="scientific">Eiseniibacteriota bacterium</name>
    <dbReference type="NCBI Taxonomy" id="2212470"/>
    <lineage>
        <taxon>Bacteria</taxon>
        <taxon>Candidatus Eiseniibacteriota</taxon>
    </lineage>
</organism>
<dbReference type="CDD" id="cd00093">
    <property type="entry name" value="HTH_XRE"/>
    <property type="match status" value="1"/>
</dbReference>
<evidence type="ECO:0000256" key="1">
    <source>
        <dbReference type="ARBA" id="ARBA00023125"/>
    </source>
</evidence>
<dbReference type="InterPro" id="IPR010982">
    <property type="entry name" value="Lambda_DNA-bd_dom_sf"/>
</dbReference>
<gene>
    <name evidence="4" type="ORF">E6K72_05685</name>
</gene>
<feature type="compositionally biased region" description="Basic residues" evidence="2">
    <location>
        <begin position="56"/>
        <end position="69"/>
    </location>
</feature>
<dbReference type="SUPFAM" id="SSF51182">
    <property type="entry name" value="RmlC-like cupins"/>
    <property type="match status" value="1"/>
</dbReference>
<accession>A0A538SXE0</accession>
<feature type="region of interest" description="Disordered" evidence="2">
    <location>
        <begin position="1"/>
        <end position="100"/>
    </location>
</feature>
<protein>
    <submittedName>
        <fullName evidence="4">Helix-turn-helix domain-containing protein</fullName>
    </submittedName>
</protein>
<dbReference type="SMART" id="SM00530">
    <property type="entry name" value="HTH_XRE"/>
    <property type="match status" value="1"/>
</dbReference>
<feature type="compositionally biased region" description="Basic residues" evidence="2">
    <location>
        <begin position="23"/>
        <end position="46"/>
    </location>
</feature>
<dbReference type="InterPro" id="IPR011051">
    <property type="entry name" value="RmlC_Cupin_sf"/>
</dbReference>
<evidence type="ECO:0000313" key="5">
    <source>
        <dbReference type="Proteomes" id="UP000317716"/>
    </source>
</evidence>
<dbReference type="InterPro" id="IPR013096">
    <property type="entry name" value="Cupin_2"/>
</dbReference>
<dbReference type="InterPro" id="IPR050807">
    <property type="entry name" value="TransReg_Diox_bact_type"/>
</dbReference>
<comment type="caution">
    <text evidence="4">The sequence shown here is derived from an EMBL/GenBank/DDBJ whole genome shotgun (WGS) entry which is preliminary data.</text>
</comment>
<dbReference type="InterPro" id="IPR014710">
    <property type="entry name" value="RmlC-like_jellyroll"/>
</dbReference>
<dbReference type="GO" id="GO:0003677">
    <property type="term" value="F:DNA binding"/>
    <property type="evidence" value="ECO:0007669"/>
    <property type="project" value="UniProtKB-KW"/>
</dbReference>
<dbReference type="Pfam" id="PF07883">
    <property type="entry name" value="Cupin_2"/>
    <property type="match status" value="1"/>
</dbReference>
<feature type="domain" description="HTH cro/C1-type" evidence="3">
    <location>
        <begin position="104"/>
        <end position="158"/>
    </location>
</feature>
<dbReference type="GO" id="GO:0005829">
    <property type="term" value="C:cytosol"/>
    <property type="evidence" value="ECO:0007669"/>
    <property type="project" value="TreeGrafter"/>
</dbReference>
<dbReference type="PROSITE" id="PS50943">
    <property type="entry name" value="HTH_CROC1"/>
    <property type="match status" value="1"/>
</dbReference>
<keyword evidence="1" id="KW-0238">DNA-binding</keyword>
<evidence type="ECO:0000259" key="3">
    <source>
        <dbReference type="PROSITE" id="PS50943"/>
    </source>
</evidence>
<dbReference type="InterPro" id="IPR001387">
    <property type="entry name" value="Cro/C1-type_HTH"/>
</dbReference>
<dbReference type="Proteomes" id="UP000317716">
    <property type="component" value="Unassembled WGS sequence"/>
</dbReference>
<reference evidence="4 5" key="1">
    <citation type="journal article" date="2019" name="Nat. Microbiol.">
        <title>Mediterranean grassland soil C-N compound turnover is dependent on rainfall and depth, and is mediated by genomically divergent microorganisms.</title>
        <authorList>
            <person name="Diamond S."/>
            <person name="Andeer P.F."/>
            <person name="Li Z."/>
            <person name="Crits-Christoph A."/>
            <person name="Burstein D."/>
            <person name="Anantharaman K."/>
            <person name="Lane K.R."/>
            <person name="Thomas B.C."/>
            <person name="Pan C."/>
            <person name="Northen T.R."/>
            <person name="Banfield J.F."/>
        </authorList>
    </citation>
    <scope>NUCLEOTIDE SEQUENCE [LARGE SCALE GENOMIC DNA]</scope>
    <source>
        <strain evidence="4">WS_2</strain>
    </source>
</reference>
<feature type="non-terminal residue" evidence="4">
    <location>
        <position position="1"/>
    </location>
</feature>
<dbReference type="EMBL" id="VBOS01000190">
    <property type="protein sequence ID" value="TMQ56012.1"/>
    <property type="molecule type" value="Genomic_DNA"/>
</dbReference>
<name>A0A538SXE0_UNCEI</name>
<dbReference type="AlphaFoldDB" id="A0A538SXE0"/>
<dbReference type="CDD" id="cd02209">
    <property type="entry name" value="cupin_XRE_C"/>
    <property type="match status" value="1"/>
</dbReference>
<proteinExistence type="predicted"/>
<dbReference type="SUPFAM" id="SSF47413">
    <property type="entry name" value="lambda repressor-like DNA-binding domains"/>
    <property type="match status" value="1"/>
</dbReference>
<dbReference type="Gene3D" id="2.60.120.10">
    <property type="entry name" value="Jelly Rolls"/>
    <property type="match status" value="1"/>
</dbReference>
<evidence type="ECO:0000256" key="2">
    <source>
        <dbReference type="SAM" id="MobiDB-lite"/>
    </source>
</evidence>